<dbReference type="Proteomes" id="UP000054596">
    <property type="component" value="Unassembled WGS sequence"/>
</dbReference>
<sequence>MWLVINHTSYAADRTWVQDRDANKIWFVLVKATFDILADGTTSLAEKQESVLRVAQPRGKFGESSLIYESDILGLKPATDIVVNGHAWAPNGRPVASVDVGFAVGPVRKILRVFGDRVWERTVMRGIAMSTPRPFSRIPLEYERAFGGWDRTASDLADHRLESRNPVGTGFVCNLAGLDGTRLPNFEYGDRLIASWKDRPTPAGFGPVDCAWSPRRELAGTYDGEWQRTRAPLWATDFDPRYHQCAPGDQQVQGYLRGGEPMRLLNLSASGSLSFRLPRVYPFFETRIGRERIEHRGRLCTVLLEPDVPRVIMTWQTSLVCNDRVDELDGTIVTEKEVL</sequence>
<proteinExistence type="predicted"/>
<evidence type="ECO:0000313" key="2">
    <source>
        <dbReference type="EMBL" id="SAK72217.1"/>
    </source>
</evidence>
<dbReference type="OrthoDB" id="237820at2"/>
<reference evidence="2" key="1">
    <citation type="submission" date="2016-01" db="EMBL/GenBank/DDBJ databases">
        <authorList>
            <person name="Peeters C."/>
        </authorList>
    </citation>
    <scope>NUCLEOTIDE SEQUENCE [LARGE SCALE GENOMIC DNA]</scope>
    <source>
        <strain evidence="2">LMG 29325</strain>
    </source>
</reference>
<dbReference type="InterPro" id="IPR018683">
    <property type="entry name" value="DUF2169"/>
</dbReference>
<dbReference type="InterPro" id="IPR000595">
    <property type="entry name" value="cNMP-bd_dom"/>
</dbReference>
<evidence type="ECO:0000313" key="3">
    <source>
        <dbReference type="Proteomes" id="UP000054596"/>
    </source>
</evidence>
<dbReference type="Pfam" id="PF09937">
    <property type="entry name" value="DUF2169"/>
    <property type="match status" value="1"/>
</dbReference>
<evidence type="ECO:0000259" key="1">
    <source>
        <dbReference type="PROSITE" id="PS50042"/>
    </source>
</evidence>
<gene>
    <name evidence="2" type="ORF">AWB82_04414</name>
</gene>
<organism evidence="2 3">
    <name type="scientific">Caballeronia glebae</name>
    <dbReference type="NCBI Taxonomy" id="1777143"/>
    <lineage>
        <taxon>Bacteria</taxon>
        <taxon>Pseudomonadati</taxon>
        <taxon>Pseudomonadota</taxon>
        <taxon>Betaproteobacteria</taxon>
        <taxon>Burkholderiales</taxon>
        <taxon>Burkholderiaceae</taxon>
        <taxon>Caballeronia</taxon>
    </lineage>
</organism>
<dbReference type="PROSITE" id="PS50042">
    <property type="entry name" value="CNMP_BINDING_3"/>
    <property type="match status" value="1"/>
</dbReference>
<protein>
    <recommendedName>
        <fullName evidence="1">Cyclic nucleotide-binding domain-containing protein</fullName>
    </recommendedName>
</protein>
<keyword evidence="3" id="KW-1185">Reference proteome</keyword>
<name>A0A158BSI0_9BURK</name>
<dbReference type="AlphaFoldDB" id="A0A158BSI0"/>
<dbReference type="RefSeq" id="WP_086970971.1">
    <property type="nucleotide sequence ID" value="NZ_FCOJ02000034.1"/>
</dbReference>
<dbReference type="EMBL" id="FCOJ02000034">
    <property type="protein sequence ID" value="SAK72217.1"/>
    <property type="molecule type" value="Genomic_DNA"/>
</dbReference>
<feature type="domain" description="Cyclic nucleotide-binding" evidence="1">
    <location>
        <begin position="1"/>
        <end position="70"/>
    </location>
</feature>
<dbReference type="STRING" id="1777143.AWB82_04414"/>
<comment type="caution">
    <text evidence="2">The sequence shown here is derived from an EMBL/GenBank/DDBJ whole genome shotgun (WGS) entry which is preliminary data.</text>
</comment>
<accession>A0A158BSI0</accession>